<feature type="non-terminal residue" evidence="1">
    <location>
        <position position="101"/>
    </location>
</feature>
<sequence length="101" mass="11671">MRKNMKLIGLAVSLTCCAGFIDAQEANEPQERQQQEKHLPREVLNPEKVATQMTEQMNKLLQLTDKQYKKIYKLNLKEQKAFFKAMQNSDDYRPPMGEGPG</sequence>
<evidence type="ECO:0000313" key="1">
    <source>
        <dbReference type="EMBL" id="KAA3937312.1"/>
    </source>
</evidence>
<proteinExistence type="predicted"/>
<dbReference type="Proteomes" id="UP000323717">
    <property type="component" value="Unassembled WGS sequence"/>
</dbReference>
<organism evidence="1 2">
    <name type="scientific">Bacteroides ovatus</name>
    <dbReference type="NCBI Taxonomy" id="28116"/>
    <lineage>
        <taxon>Bacteria</taxon>
        <taxon>Pseudomonadati</taxon>
        <taxon>Bacteroidota</taxon>
        <taxon>Bacteroidia</taxon>
        <taxon>Bacteroidales</taxon>
        <taxon>Bacteroidaceae</taxon>
        <taxon>Bacteroides</taxon>
    </lineage>
</organism>
<reference evidence="1 2" key="1">
    <citation type="journal article" date="2019" name="Nat. Med.">
        <title>A library of human gut bacterial isolates paired with longitudinal multiomics data enables mechanistic microbiome research.</title>
        <authorList>
            <person name="Poyet M."/>
            <person name="Groussin M."/>
            <person name="Gibbons S.M."/>
            <person name="Avila-Pacheco J."/>
            <person name="Jiang X."/>
            <person name="Kearney S.M."/>
            <person name="Perrotta A.R."/>
            <person name="Berdy B."/>
            <person name="Zhao S."/>
            <person name="Lieberman T.D."/>
            <person name="Swanson P.K."/>
            <person name="Smith M."/>
            <person name="Roesemann S."/>
            <person name="Alexander J.E."/>
            <person name="Rich S.A."/>
            <person name="Livny J."/>
            <person name="Vlamakis H."/>
            <person name="Clish C."/>
            <person name="Bullock K."/>
            <person name="Deik A."/>
            <person name="Scott J."/>
            <person name="Pierce K.A."/>
            <person name="Xavier R.J."/>
            <person name="Alm E.J."/>
        </authorList>
    </citation>
    <scope>NUCLEOTIDE SEQUENCE [LARGE SCALE GENOMIC DNA]</scope>
    <source>
        <strain evidence="1 2">BIOML-A163</strain>
    </source>
</reference>
<protein>
    <recommendedName>
        <fullName evidence="3">DUF4890 domain-containing protein</fullName>
    </recommendedName>
</protein>
<gene>
    <name evidence="1" type="ORF">F3D71_26455</name>
</gene>
<dbReference type="EMBL" id="VWLE01000628">
    <property type="protein sequence ID" value="KAA3937312.1"/>
    <property type="molecule type" value="Genomic_DNA"/>
</dbReference>
<dbReference type="AlphaFoldDB" id="A0A5M5BUL1"/>
<evidence type="ECO:0008006" key="3">
    <source>
        <dbReference type="Google" id="ProtNLM"/>
    </source>
</evidence>
<evidence type="ECO:0000313" key="2">
    <source>
        <dbReference type="Proteomes" id="UP000323717"/>
    </source>
</evidence>
<name>A0A5M5BUL1_BACOV</name>
<accession>A0A5M5BUL1</accession>
<comment type="caution">
    <text evidence="1">The sequence shown here is derived from an EMBL/GenBank/DDBJ whole genome shotgun (WGS) entry which is preliminary data.</text>
</comment>